<dbReference type="EC" id="2.7.13.3" evidence="2"/>
<reference evidence="11 12" key="3">
    <citation type="submission" date="2019-03" db="EMBL/GenBank/DDBJ databases">
        <title>Genomic Encyclopedia of Type Strains, Phase IV (KMG-IV): sequencing the most valuable type-strain genomes for metagenomic binning, comparative biology and taxonomic classification.</title>
        <authorList>
            <person name="Goeker M."/>
        </authorList>
    </citation>
    <scope>NUCLEOTIDE SEQUENCE [LARGE SCALE GENOMIC DNA]</scope>
    <source>
        <strain evidence="11 12">DSM 103236</strain>
    </source>
</reference>
<reference evidence="10" key="1">
    <citation type="journal article" date="2014" name="Int. J. Syst. Evol. Microbiol.">
        <title>Complete genome of a new Firmicutes species belonging to the dominant human colonic microbiota ('Ruminococcus bicirculans') reveals two chromosomes and a selective capacity to utilize plant glucans.</title>
        <authorList>
            <consortium name="NISC Comparative Sequencing Program"/>
            <person name="Wegmann U."/>
            <person name="Louis P."/>
            <person name="Goesmann A."/>
            <person name="Henrissat B."/>
            <person name="Duncan S.H."/>
            <person name="Flint H.J."/>
        </authorList>
    </citation>
    <scope>NUCLEOTIDE SEQUENCE</scope>
    <source>
        <strain evidence="10">CGMCC 1.15644</strain>
    </source>
</reference>
<dbReference type="InterPro" id="IPR001789">
    <property type="entry name" value="Sig_transdc_resp-reg_receiver"/>
</dbReference>
<dbReference type="CDD" id="cd00146">
    <property type="entry name" value="PKD"/>
    <property type="match status" value="1"/>
</dbReference>
<dbReference type="Gene3D" id="3.30.565.10">
    <property type="entry name" value="Histidine kinase-like ATPase, C-terminal domain"/>
    <property type="match status" value="1"/>
</dbReference>
<dbReference type="RefSeq" id="WP_132533108.1">
    <property type="nucleotide sequence ID" value="NZ_BMJO01000002.1"/>
</dbReference>
<dbReference type="SMART" id="SM00448">
    <property type="entry name" value="REC"/>
    <property type="match status" value="1"/>
</dbReference>
<dbReference type="Gene3D" id="2.60.40.10">
    <property type="entry name" value="Immunoglobulins"/>
    <property type="match status" value="1"/>
</dbReference>
<evidence type="ECO:0000259" key="9">
    <source>
        <dbReference type="PROSITE" id="PS50110"/>
    </source>
</evidence>
<dbReference type="PROSITE" id="PS01124">
    <property type="entry name" value="HTH_ARAC_FAMILY_2"/>
    <property type="match status" value="1"/>
</dbReference>
<dbReference type="SMART" id="SM00388">
    <property type="entry name" value="HisKA"/>
    <property type="match status" value="1"/>
</dbReference>
<proteinExistence type="predicted"/>
<accession>A0A4R2HEH8</accession>
<dbReference type="PANTHER" id="PTHR43547:SF2">
    <property type="entry name" value="HYBRID SIGNAL TRANSDUCTION HISTIDINE KINASE C"/>
    <property type="match status" value="1"/>
</dbReference>
<dbReference type="InterPro" id="IPR011047">
    <property type="entry name" value="Quinoprotein_ADH-like_sf"/>
</dbReference>
<keyword evidence="4" id="KW-0805">Transcription regulation</keyword>
<dbReference type="SUPFAM" id="SSF46689">
    <property type="entry name" value="Homeodomain-like"/>
    <property type="match status" value="1"/>
</dbReference>
<dbReference type="Pfam" id="PF00512">
    <property type="entry name" value="HisKA"/>
    <property type="match status" value="1"/>
</dbReference>
<dbReference type="SUPFAM" id="SSF52172">
    <property type="entry name" value="CheY-like"/>
    <property type="match status" value="1"/>
</dbReference>
<dbReference type="CDD" id="cd00082">
    <property type="entry name" value="HisKA"/>
    <property type="match status" value="1"/>
</dbReference>
<dbReference type="SUPFAM" id="SSF101898">
    <property type="entry name" value="NHL repeat"/>
    <property type="match status" value="1"/>
</dbReference>
<dbReference type="PROSITE" id="PS50109">
    <property type="entry name" value="HIS_KIN"/>
    <property type="match status" value="1"/>
</dbReference>
<dbReference type="InterPro" id="IPR004358">
    <property type="entry name" value="Sig_transdc_His_kin-like_C"/>
</dbReference>
<dbReference type="InterPro" id="IPR036890">
    <property type="entry name" value="HATPase_C_sf"/>
</dbReference>
<evidence type="ECO:0000256" key="2">
    <source>
        <dbReference type="ARBA" id="ARBA00012438"/>
    </source>
</evidence>
<dbReference type="InterPro" id="IPR011110">
    <property type="entry name" value="Reg_prop"/>
</dbReference>
<evidence type="ECO:0000259" key="7">
    <source>
        <dbReference type="PROSITE" id="PS01124"/>
    </source>
</evidence>
<dbReference type="SUPFAM" id="SSF55874">
    <property type="entry name" value="ATPase domain of HSP90 chaperone/DNA topoisomerase II/histidine kinase"/>
    <property type="match status" value="1"/>
</dbReference>
<dbReference type="SMART" id="SM00342">
    <property type="entry name" value="HTH_ARAC"/>
    <property type="match status" value="1"/>
</dbReference>
<dbReference type="InterPro" id="IPR015943">
    <property type="entry name" value="WD40/YVTN_repeat-like_dom_sf"/>
</dbReference>
<dbReference type="Gene3D" id="2.130.10.10">
    <property type="entry name" value="YVTN repeat-like/Quinoprotein amine dehydrogenase"/>
    <property type="match status" value="2"/>
</dbReference>
<dbReference type="GO" id="GO:0000155">
    <property type="term" value="F:phosphorelay sensor kinase activity"/>
    <property type="evidence" value="ECO:0007669"/>
    <property type="project" value="InterPro"/>
</dbReference>
<keyword evidence="3 6" id="KW-0597">Phosphoprotein</keyword>
<dbReference type="Pfam" id="PF07495">
    <property type="entry name" value="Y_Y_Y"/>
    <property type="match status" value="1"/>
</dbReference>
<feature type="modified residue" description="4-aspartylphosphate" evidence="6">
    <location>
        <position position="1155"/>
    </location>
</feature>
<protein>
    <recommendedName>
        <fullName evidence="2">histidine kinase</fullName>
        <ecNumber evidence="2">2.7.13.3</ecNumber>
    </recommendedName>
</protein>
<name>A0A4R2HEH8_9SPHI</name>
<dbReference type="InterPro" id="IPR003661">
    <property type="entry name" value="HisK_dim/P_dom"/>
</dbReference>
<dbReference type="Gene3D" id="3.40.50.2300">
    <property type="match status" value="1"/>
</dbReference>
<evidence type="ECO:0000313" key="12">
    <source>
        <dbReference type="Proteomes" id="UP000295684"/>
    </source>
</evidence>
<reference evidence="13" key="2">
    <citation type="journal article" date="2019" name="Int. J. Syst. Evol. Microbiol.">
        <title>The Global Catalogue of Microorganisms (GCM) 10K type strain sequencing project: providing services to taxonomists for standard genome sequencing and annotation.</title>
        <authorList>
            <consortium name="The Broad Institute Genomics Platform"/>
            <consortium name="The Broad Institute Genome Sequencing Center for Infectious Disease"/>
            <person name="Wu L."/>
            <person name="Ma J."/>
        </authorList>
    </citation>
    <scope>NUCLEOTIDE SEQUENCE [LARGE SCALE GENOMIC DNA]</scope>
    <source>
        <strain evidence="13">CGMCC 1.15644</strain>
    </source>
</reference>
<dbReference type="Gene3D" id="1.10.10.60">
    <property type="entry name" value="Homeodomain-like"/>
    <property type="match status" value="1"/>
</dbReference>
<keyword evidence="13" id="KW-1185">Reference proteome</keyword>
<dbReference type="InterPro" id="IPR009057">
    <property type="entry name" value="Homeodomain-like_sf"/>
</dbReference>
<evidence type="ECO:0000256" key="6">
    <source>
        <dbReference type="PROSITE-ProRule" id="PRU00169"/>
    </source>
</evidence>
<evidence type="ECO:0000259" key="8">
    <source>
        <dbReference type="PROSITE" id="PS50109"/>
    </source>
</evidence>
<keyword evidence="5" id="KW-0804">Transcription</keyword>
<dbReference type="Pfam" id="PF02518">
    <property type="entry name" value="HATPase_c"/>
    <property type="match status" value="1"/>
</dbReference>
<evidence type="ECO:0000313" key="11">
    <source>
        <dbReference type="EMBL" id="TCO25403.1"/>
    </source>
</evidence>
<dbReference type="InterPro" id="IPR003594">
    <property type="entry name" value="HATPase_dom"/>
</dbReference>
<dbReference type="InterPro" id="IPR018060">
    <property type="entry name" value="HTH_AraC"/>
</dbReference>
<dbReference type="GO" id="GO:0043565">
    <property type="term" value="F:sequence-specific DNA binding"/>
    <property type="evidence" value="ECO:0007669"/>
    <property type="project" value="InterPro"/>
</dbReference>
<dbReference type="Proteomes" id="UP000295684">
    <property type="component" value="Unassembled WGS sequence"/>
</dbReference>
<dbReference type="InterPro" id="IPR013783">
    <property type="entry name" value="Ig-like_fold"/>
</dbReference>
<dbReference type="FunFam" id="1.10.287.130:FF:000045">
    <property type="entry name" value="Two-component system sensor histidine kinase/response regulator"/>
    <property type="match status" value="1"/>
</dbReference>
<dbReference type="SUPFAM" id="SSF63829">
    <property type="entry name" value="Calcium-dependent phosphotriesterase"/>
    <property type="match status" value="1"/>
</dbReference>
<evidence type="ECO:0000256" key="4">
    <source>
        <dbReference type="ARBA" id="ARBA00023015"/>
    </source>
</evidence>
<evidence type="ECO:0000256" key="1">
    <source>
        <dbReference type="ARBA" id="ARBA00000085"/>
    </source>
</evidence>
<dbReference type="EMBL" id="BMJO01000002">
    <property type="protein sequence ID" value="GGE45680.1"/>
    <property type="molecule type" value="Genomic_DNA"/>
</dbReference>
<dbReference type="InterPro" id="IPR011123">
    <property type="entry name" value="Y_Y_Y"/>
</dbReference>
<dbReference type="PANTHER" id="PTHR43547">
    <property type="entry name" value="TWO-COMPONENT HISTIDINE KINASE"/>
    <property type="match status" value="1"/>
</dbReference>
<dbReference type="Gene3D" id="1.10.287.130">
    <property type="match status" value="1"/>
</dbReference>
<evidence type="ECO:0000313" key="10">
    <source>
        <dbReference type="EMBL" id="GGE45680.1"/>
    </source>
</evidence>
<evidence type="ECO:0000313" key="13">
    <source>
        <dbReference type="Proteomes" id="UP000622648"/>
    </source>
</evidence>
<dbReference type="PROSITE" id="PS50110">
    <property type="entry name" value="RESPONSE_REGULATORY"/>
    <property type="match status" value="1"/>
</dbReference>
<sequence>MIRIVKFIFSFLSITLAINSYGQNLKFKHINVENGLSNSTIECIFQDSRGFIWFGTRDGLNRYDGNQITAFKSNGKPGSISDNFIRCILEDKDKNLWIGTSNGLNKFNPEQSKFTHYPGSGQNSNIITAIAENKQGIWVGTYGAGLFKVNQQQQNLKHYAFGNTQHIGTRKDFINDIYTDSGAQLWIASDSGVELLNTTNGTTQAKLNNYKIRTIKKAKDNSFWMATEENGLIYFDAANNSFKTYQHEEKNRNSIGSNLVRAIAFDHQNKVWIGGINGGLNHFDPATGNFTHYQNQAGNAFSLSQRTVSALFVDKQGNLWVGTHRGGVNLYSPNAEKFNLFRQEPDKNSLSYNDVRAFYEADNGEIYIGTDGGGLDIYNKKSKVFKHYKFSPFDPQTIGADAILDITKTKGGLLIGTWAGGLNRMNTDGTFTRYNHSDNNPYSISSDYVQKTFEDSDRNIWIGTYYGGLNLFDPSTNRFKRLTDGANGSRLTGNNIVSINEDLAKNLWIGSDDGGLNRYNLKTKVFSHYFTEGGKKPDLRVIFVDRKGNLWIGQVGLYRFNARQNKFTLATQKAGLSTAFIKGITEDEQGYFWISTANGLTKYHPWKQTFKQYNMADGLQGQEFESNAYLKTKSGEMFFGGINGFNSFFPKDIKTNGFVPPVYLTELTIFNKVISPQSDENILQSDISYTKKLKLDYDQATITFRFAALNYVSSENNNYAYQLEGEDKEWINIGNSRQAVYTNLDPGTYTFKVRASNNDGVWNNVGVSIEVHISPPFWATWWFRLLVIGTAVYLTYLALSFRRRLELRKIEEEKREEIHQTQLQFFTNISHEFRTPLSLILGPIERLLNEDKQESFQSYYNTIHRNANRLLRLINELMDFRKTATGALKLNVTAGNLNLFIDEIAEEFKEMAADKNIIFTVEKDTLPSEIWFDRQIIEKIILNLVNNSLKYTKANGTLKIQVLHSMDGVTPLFANQLNIESDYKGTEYVYFRVIDNGIGISKASIQHLFERYYRITESHLGSGVGLAFVKSLTLLHKGLIKVSSERNEGTEIIIGIPVRKGDYQNEELFTQSDTAGGTRLESIMYQVEADIKATTPSVTTSQKVKQTILIVDDNDELRNFLKDTLAGQYQILEAADGIKGVEVARKNLPDLIISDVMMPGMSGTEFCSIIKENIETSHIPFLMLTAKNSIEAEIEGAESGADLYFTKPINTNLLHITIRNIFEQRQKVKEHYLKNKEILPRELVNSEKDKLFMNKLLSIIDAQMVNPELDIDFLCKEIGMSRTKLYQKLKSITGQSIGEFVRSARLRKAIEIMKNEDVLMTEVMYRIGIQTQSYFTKAFKKEFGVTPTAYIQGLGKNT</sequence>
<dbReference type="OrthoDB" id="9809670at2"/>
<evidence type="ECO:0000256" key="5">
    <source>
        <dbReference type="ARBA" id="ARBA00023163"/>
    </source>
</evidence>
<feature type="domain" description="Response regulatory" evidence="9">
    <location>
        <begin position="1107"/>
        <end position="1222"/>
    </location>
</feature>
<dbReference type="InterPro" id="IPR036097">
    <property type="entry name" value="HisK_dim/P_sf"/>
</dbReference>
<comment type="caution">
    <text evidence="11">The sequence shown here is derived from an EMBL/GenBank/DDBJ whole genome shotgun (WGS) entry which is preliminary data.</text>
</comment>
<dbReference type="Proteomes" id="UP000622648">
    <property type="component" value="Unassembled WGS sequence"/>
</dbReference>
<feature type="domain" description="HTH araC/xylS-type" evidence="7">
    <location>
        <begin position="1254"/>
        <end position="1353"/>
    </location>
</feature>
<gene>
    <name evidence="11" type="ORF">EV200_104441</name>
    <name evidence="10" type="ORF">GCM10011413_09830</name>
</gene>
<dbReference type="GO" id="GO:0003700">
    <property type="term" value="F:DNA-binding transcription factor activity"/>
    <property type="evidence" value="ECO:0007669"/>
    <property type="project" value="InterPro"/>
</dbReference>
<keyword evidence="11" id="KW-0418">Kinase</keyword>
<evidence type="ECO:0000256" key="3">
    <source>
        <dbReference type="ARBA" id="ARBA00022553"/>
    </source>
</evidence>
<comment type="catalytic activity">
    <reaction evidence="1">
        <text>ATP + protein L-histidine = ADP + protein N-phospho-L-histidine.</text>
        <dbReference type="EC" id="2.7.13.3"/>
    </reaction>
</comment>
<dbReference type="FunFam" id="2.60.40.10:FF:000791">
    <property type="entry name" value="Two-component system sensor histidine kinase/response regulator"/>
    <property type="match status" value="1"/>
</dbReference>
<feature type="domain" description="Histidine kinase" evidence="8">
    <location>
        <begin position="828"/>
        <end position="1060"/>
    </location>
</feature>
<dbReference type="InterPro" id="IPR005467">
    <property type="entry name" value="His_kinase_dom"/>
</dbReference>
<dbReference type="SUPFAM" id="SSF47384">
    <property type="entry name" value="Homodimeric domain of signal transducing histidine kinase"/>
    <property type="match status" value="1"/>
</dbReference>
<reference evidence="10" key="4">
    <citation type="submission" date="2024-05" db="EMBL/GenBank/DDBJ databases">
        <authorList>
            <person name="Sun Q."/>
            <person name="Zhou Y."/>
        </authorList>
    </citation>
    <scope>NUCLEOTIDE SEQUENCE</scope>
    <source>
        <strain evidence="10">CGMCC 1.15644</strain>
    </source>
</reference>
<dbReference type="PRINTS" id="PR00344">
    <property type="entry name" value="BCTRLSENSOR"/>
</dbReference>
<dbReference type="CDD" id="cd00075">
    <property type="entry name" value="HATPase"/>
    <property type="match status" value="1"/>
</dbReference>
<dbReference type="SMART" id="SM00387">
    <property type="entry name" value="HATPase_c"/>
    <property type="match status" value="1"/>
</dbReference>
<organism evidence="11 12">
    <name type="scientific">Pedobacter psychrotolerans</name>
    <dbReference type="NCBI Taxonomy" id="1843235"/>
    <lineage>
        <taxon>Bacteria</taxon>
        <taxon>Pseudomonadati</taxon>
        <taxon>Bacteroidota</taxon>
        <taxon>Sphingobacteriia</taxon>
        <taxon>Sphingobacteriales</taxon>
        <taxon>Sphingobacteriaceae</taxon>
        <taxon>Pedobacter</taxon>
    </lineage>
</organism>
<dbReference type="InterPro" id="IPR011006">
    <property type="entry name" value="CheY-like_superfamily"/>
</dbReference>
<dbReference type="SUPFAM" id="SSF50998">
    <property type="entry name" value="Quinoprotein alcohol dehydrogenase-like"/>
    <property type="match status" value="1"/>
</dbReference>
<dbReference type="Pfam" id="PF12833">
    <property type="entry name" value="HTH_18"/>
    <property type="match status" value="1"/>
</dbReference>
<keyword evidence="11" id="KW-0808">Transferase</keyword>
<dbReference type="Pfam" id="PF07494">
    <property type="entry name" value="Reg_prop"/>
    <property type="match status" value="4"/>
</dbReference>
<dbReference type="EMBL" id="SLWO01000004">
    <property type="protein sequence ID" value="TCO25403.1"/>
    <property type="molecule type" value="Genomic_DNA"/>
</dbReference>
<dbReference type="Pfam" id="PF00072">
    <property type="entry name" value="Response_reg"/>
    <property type="match status" value="1"/>
</dbReference>